<dbReference type="SUPFAM" id="SSF82689">
    <property type="entry name" value="Mechanosensitive channel protein MscS (YggB), C-terminal domain"/>
    <property type="match status" value="1"/>
</dbReference>
<feature type="coiled-coil region" evidence="1">
    <location>
        <begin position="50"/>
        <end position="97"/>
    </location>
</feature>
<protein>
    <recommendedName>
        <fullName evidence="7">Mechanosensitive ion channel</fullName>
    </recommendedName>
</protein>
<gene>
    <name evidence="5" type="ORF">FKG94_12330</name>
</gene>
<evidence type="ECO:0008006" key="7">
    <source>
        <dbReference type="Google" id="ProtNLM"/>
    </source>
</evidence>
<sequence length="580" mass="65039">MKSKLSTLFLVIICLVGLSAPLAANENQAADAAQIEPEVIEQIAVIIDEISSLKTEIARLDKSLAATKLEAEIESLAAQRQNVLEQLKKQQNALEQIATGAVDLSLFRKAPVNDFNWQTEVKEILRPILFELKKLTEKPRQIESLRSRETSLQTRIEAATIAIEEIGILIAAVEVEDTKKALAPLLTSWQERREDLERELNLVRFQLNEKLDNSEAKGTVIARALKEFFTGHGLNLFLAIIAFIITFAVLRYSSHLVKRWIKRGQDAESRLFSRLAHVIFQVFTVVAATFALLATLYTLGDWLILTLLLIFLVAVAFTLRNSLPRYVDEVRLLLNIGPAREGERVIYNGLPWRISRLNIYSVLINPVLTGGRLRLPMRVMNTLISRRWSREEPWFPTKAGDYLILADDTFGKVAMQTPEFVQLKLFGGAIKTYPTLDFLAQTPRNLSGGFSLFVTFGLDYSLQEKITTDVLTAMQRNIRQAVETSRYGEHLGELRVEFKEAGASSLDLMIIAAFDGAAAADYIPLERFIQRAAVDACNKNAWTIPFTQLTVHMQPDDYTQNSSPATAEASDQPAQPKSGH</sequence>
<evidence type="ECO:0000256" key="4">
    <source>
        <dbReference type="SAM" id="SignalP"/>
    </source>
</evidence>
<feature type="transmembrane region" description="Helical" evidence="3">
    <location>
        <begin position="233"/>
        <end position="254"/>
    </location>
</feature>
<evidence type="ECO:0000313" key="6">
    <source>
        <dbReference type="Proteomes" id="UP000319732"/>
    </source>
</evidence>
<keyword evidence="3" id="KW-1133">Transmembrane helix</keyword>
<evidence type="ECO:0000256" key="3">
    <source>
        <dbReference type="SAM" id="Phobius"/>
    </source>
</evidence>
<feature type="chain" id="PRO_5021919367" description="Mechanosensitive ion channel" evidence="4">
    <location>
        <begin position="25"/>
        <end position="580"/>
    </location>
</feature>
<proteinExistence type="predicted"/>
<evidence type="ECO:0000313" key="5">
    <source>
        <dbReference type="EMBL" id="TQV78802.1"/>
    </source>
</evidence>
<accession>A0A545TNK6</accession>
<dbReference type="InterPro" id="IPR011066">
    <property type="entry name" value="MscS_channel_C_sf"/>
</dbReference>
<feature type="region of interest" description="Disordered" evidence="2">
    <location>
        <begin position="555"/>
        <end position="580"/>
    </location>
</feature>
<organism evidence="5 6">
    <name type="scientific">Exilibacterium tricleocarpae</name>
    <dbReference type="NCBI Taxonomy" id="2591008"/>
    <lineage>
        <taxon>Bacteria</taxon>
        <taxon>Pseudomonadati</taxon>
        <taxon>Pseudomonadota</taxon>
        <taxon>Gammaproteobacteria</taxon>
        <taxon>Cellvibrionales</taxon>
        <taxon>Cellvibrionaceae</taxon>
        <taxon>Exilibacterium</taxon>
    </lineage>
</organism>
<dbReference type="EMBL" id="VHSG01000012">
    <property type="protein sequence ID" value="TQV78802.1"/>
    <property type="molecule type" value="Genomic_DNA"/>
</dbReference>
<feature type="coiled-coil region" evidence="1">
    <location>
        <begin position="186"/>
        <end position="213"/>
    </location>
</feature>
<feature type="signal peptide" evidence="4">
    <location>
        <begin position="1"/>
        <end position="24"/>
    </location>
</feature>
<dbReference type="OrthoDB" id="227003at2"/>
<reference evidence="5 6" key="1">
    <citation type="submission" date="2019-06" db="EMBL/GenBank/DDBJ databases">
        <title>Whole genome sequence for Cellvibrionaceae sp. R142.</title>
        <authorList>
            <person name="Wang G."/>
        </authorList>
    </citation>
    <scope>NUCLEOTIDE SEQUENCE [LARGE SCALE GENOMIC DNA]</scope>
    <source>
        <strain evidence="5 6">R142</strain>
    </source>
</reference>
<keyword evidence="1" id="KW-0175">Coiled coil</keyword>
<name>A0A545TNK6_9GAMM</name>
<feature type="transmembrane region" description="Helical" evidence="3">
    <location>
        <begin position="302"/>
        <end position="319"/>
    </location>
</feature>
<keyword evidence="3" id="KW-0472">Membrane</keyword>
<dbReference type="AlphaFoldDB" id="A0A545TNK6"/>
<dbReference type="GO" id="GO:0016020">
    <property type="term" value="C:membrane"/>
    <property type="evidence" value="ECO:0007669"/>
    <property type="project" value="InterPro"/>
</dbReference>
<dbReference type="Proteomes" id="UP000319732">
    <property type="component" value="Unassembled WGS sequence"/>
</dbReference>
<feature type="transmembrane region" description="Helical" evidence="3">
    <location>
        <begin position="275"/>
        <end position="296"/>
    </location>
</feature>
<evidence type="ECO:0000256" key="1">
    <source>
        <dbReference type="SAM" id="Coils"/>
    </source>
</evidence>
<evidence type="ECO:0000256" key="2">
    <source>
        <dbReference type="SAM" id="MobiDB-lite"/>
    </source>
</evidence>
<dbReference type="RefSeq" id="WP_142904637.1">
    <property type="nucleotide sequence ID" value="NZ_ML660093.1"/>
</dbReference>
<feature type="compositionally biased region" description="Polar residues" evidence="2">
    <location>
        <begin position="555"/>
        <end position="565"/>
    </location>
</feature>
<keyword evidence="4" id="KW-0732">Signal</keyword>
<comment type="caution">
    <text evidence="5">The sequence shown here is derived from an EMBL/GenBank/DDBJ whole genome shotgun (WGS) entry which is preliminary data.</text>
</comment>
<keyword evidence="6" id="KW-1185">Reference proteome</keyword>
<keyword evidence="3" id="KW-0812">Transmembrane</keyword>